<dbReference type="EMBL" id="BEGY01000013">
    <property type="protein sequence ID" value="GAX75593.1"/>
    <property type="molecule type" value="Genomic_DNA"/>
</dbReference>
<dbReference type="OrthoDB" id="6080404at2759"/>
<comment type="similarity">
    <text evidence="1">Belongs to the band 7/mec-2 family. Flotillin subfamily.</text>
</comment>
<organism evidence="3 4">
    <name type="scientific">Chlamydomonas eustigma</name>
    <dbReference type="NCBI Taxonomy" id="1157962"/>
    <lineage>
        <taxon>Eukaryota</taxon>
        <taxon>Viridiplantae</taxon>
        <taxon>Chlorophyta</taxon>
        <taxon>core chlorophytes</taxon>
        <taxon>Chlorophyceae</taxon>
        <taxon>CS clade</taxon>
        <taxon>Chlamydomonadales</taxon>
        <taxon>Chlamydomonadaceae</taxon>
        <taxon>Chlamydomonas</taxon>
    </lineage>
</organism>
<keyword evidence="2" id="KW-0175">Coiled coil</keyword>
<reference evidence="3 4" key="1">
    <citation type="submission" date="2017-08" db="EMBL/GenBank/DDBJ databases">
        <title>Acidophilic green algal genome provides insights into adaptation to an acidic environment.</title>
        <authorList>
            <person name="Hirooka S."/>
            <person name="Hirose Y."/>
            <person name="Kanesaki Y."/>
            <person name="Higuchi S."/>
            <person name="Fujiwara T."/>
            <person name="Onuma R."/>
            <person name="Era A."/>
            <person name="Ohbayashi R."/>
            <person name="Uzuka A."/>
            <person name="Nozaki H."/>
            <person name="Yoshikawa H."/>
            <person name="Miyagishima S.Y."/>
        </authorList>
    </citation>
    <scope>NUCLEOTIDE SEQUENCE [LARGE SCALE GENOMIC DNA]</scope>
    <source>
        <strain evidence="3 4">NIES-2499</strain>
    </source>
</reference>
<dbReference type="STRING" id="1157962.A0A250WXN0"/>
<proteinExistence type="inferred from homology"/>
<evidence type="ECO:0000256" key="1">
    <source>
        <dbReference type="RuleBase" id="RU366054"/>
    </source>
</evidence>
<comment type="caution">
    <text evidence="3">The sequence shown here is derived from an EMBL/GenBank/DDBJ whole genome shotgun (WGS) entry which is preliminary data.</text>
</comment>
<evidence type="ECO:0000256" key="2">
    <source>
        <dbReference type="SAM" id="Coils"/>
    </source>
</evidence>
<dbReference type="PANTHER" id="PTHR13806">
    <property type="entry name" value="FLOTILLIN-RELATED"/>
    <property type="match status" value="1"/>
</dbReference>
<keyword evidence="4" id="KW-1185">Reference proteome</keyword>
<name>A0A250WXN0_9CHLO</name>
<dbReference type="Proteomes" id="UP000232323">
    <property type="component" value="Unassembled WGS sequence"/>
</dbReference>
<dbReference type="AlphaFoldDB" id="A0A250WXN0"/>
<accession>A0A250WXN0</accession>
<feature type="coiled-coil region" evidence="2">
    <location>
        <begin position="190"/>
        <end position="224"/>
    </location>
</feature>
<keyword evidence="1" id="KW-0472">Membrane</keyword>
<gene>
    <name evidence="3" type="ORF">CEUSTIGMA_g3037.t1</name>
</gene>
<keyword evidence="1" id="KW-1003">Cell membrane</keyword>
<dbReference type="PANTHER" id="PTHR13806:SF31">
    <property type="entry name" value="FLOTILLIN-LIKE PROTEIN 1-RELATED"/>
    <property type="match status" value="1"/>
</dbReference>
<sequence length="259" mass="29095">MPIIGFAQFLAKDRSLTDEDLYMIPAICCVIGVRKSPSIGARPITQCGNDTHYPCSDVPHFGLKIYNANIKQLSDLPGHEYFSYLGQKAQKDAANQAKVDIALAERNGNIGSKNREGETLREMSKIQNETDMFRITQDAITATKRAETVAHVEMQQNASKAEILIKKAKLDQDTREYREVAIEAKTTAQIRAAAVLENDLNQRLVQAEKERFRAEQLSQAVEETEVANQRADAGFYQKQRGSNVKLSLYSCCWLMLDFT</sequence>
<dbReference type="InterPro" id="IPR027705">
    <property type="entry name" value="Flotillin_fam"/>
</dbReference>
<evidence type="ECO:0000313" key="4">
    <source>
        <dbReference type="Proteomes" id="UP000232323"/>
    </source>
</evidence>
<dbReference type="GO" id="GO:0005901">
    <property type="term" value="C:caveola"/>
    <property type="evidence" value="ECO:0007669"/>
    <property type="project" value="UniProtKB-SubCell"/>
</dbReference>
<evidence type="ECO:0000313" key="3">
    <source>
        <dbReference type="EMBL" id="GAX75593.1"/>
    </source>
</evidence>
<comment type="subcellular location">
    <subcellularLocation>
        <location evidence="1">Cell membrane</location>
        <topology evidence="1">Lipid-anchor</topology>
    </subcellularLocation>
    <subcellularLocation>
        <location evidence="1">Membrane</location>
        <location evidence="1">Caveola</location>
    </subcellularLocation>
</comment>
<protein>
    <recommendedName>
        <fullName evidence="1">Flotillin-like</fullName>
    </recommendedName>
</protein>